<dbReference type="Proteomes" id="UP000054107">
    <property type="component" value="Unassembled WGS sequence"/>
</dbReference>
<gene>
    <name evidence="1" type="primary">PARPA_04796.1 scaffold 15639</name>
</gene>
<sequence length="100" mass="11594">MNLSLLISSRPNHDLFCGNILTVAQRKSIASYVFQKKVNTENCKWPSSVDENDKIKSLVERTLAFWSKFDVTGAKPLAVPYVYASPHHYLKWTYEIQREM</sequence>
<keyword evidence="2" id="KW-1185">Reference proteome</keyword>
<organism evidence="1 2">
    <name type="scientific">Parasitella parasitica</name>
    <dbReference type="NCBI Taxonomy" id="35722"/>
    <lineage>
        <taxon>Eukaryota</taxon>
        <taxon>Fungi</taxon>
        <taxon>Fungi incertae sedis</taxon>
        <taxon>Mucoromycota</taxon>
        <taxon>Mucoromycotina</taxon>
        <taxon>Mucoromycetes</taxon>
        <taxon>Mucorales</taxon>
        <taxon>Mucorineae</taxon>
        <taxon>Mucoraceae</taxon>
        <taxon>Parasitella</taxon>
    </lineage>
</organism>
<dbReference type="EMBL" id="LN725615">
    <property type="protein sequence ID" value="CEP10997.1"/>
    <property type="molecule type" value="Genomic_DNA"/>
</dbReference>
<reference evidence="1 2" key="1">
    <citation type="submission" date="2014-09" db="EMBL/GenBank/DDBJ databases">
        <authorList>
            <person name="Ellenberger Sabrina"/>
        </authorList>
    </citation>
    <scope>NUCLEOTIDE SEQUENCE [LARGE SCALE GENOMIC DNA]</scope>
    <source>
        <strain evidence="1 2">CBS 412.66</strain>
    </source>
</reference>
<proteinExistence type="predicted"/>
<name>A0A0B7N0R4_9FUNG</name>
<evidence type="ECO:0000313" key="2">
    <source>
        <dbReference type="Proteomes" id="UP000054107"/>
    </source>
</evidence>
<evidence type="ECO:0000313" key="1">
    <source>
        <dbReference type="EMBL" id="CEP10997.1"/>
    </source>
</evidence>
<accession>A0A0B7N0R4</accession>
<protein>
    <submittedName>
        <fullName evidence="1">Uncharacterized protein</fullName>
    </submittedName>
</protein>
<dbReference type="AlphaFoldDB" id="A0A0B7N0R4"/>